<feature type="transmembrane region" description="Helical" evidence="2">
    <location>
        <begin position="237"/>
        <end position="262"/>
    </location>
</feature>
<feature type="region of interest" description="Disordered" evidence="1">
    <location>
        <begin position="274"/>
        <end position="329"/>
    </location>
</feature>
<gene>
    <name evidence="3" type="ORF">LF1_42120</name>
</gene>
<sequence length="544" mass="58538">MAVKKLSDLLPISDNNTNPNAYQVFGLTVGESNSEVIERSIESMIAKVKSAKPETDPALWKQIAGIVQAARLTLIDQDKKSRLDARIKPASSSASKPVDPLAALLPPVNPMQPVAGQKSTSTDAASPNPPKTPSSMPPGLFSTPVADVPAAKSPAGDRAPIKKKTEAATAKVNVPDVPPEVPIAPFSIPEPNVPEPPTPEHQVPGRQVPEQQVPERPIVSDASERSTRRPRRRRKSVFVPVIMSLITLGLMAVVGLLAYALFFRQETIAISSSDGSVNITTGRNNSKPSPTQPAVQPQAQIPVVESEPVQSEPANMESPPSFPSMSMEPAIEPPMDMPMNTAEQTPQEMIEETSAAEMQAVPTSPPNPNADAELAELTSAIRQGDWSAMSKLTESIYQMKLSSEQQADADGLLSVAELAVYYRRGIERAIAELNAGDDFEVKNGFRVVVVSKTNQSLAVRYNANIREYTFDELPLSLAHRLATFQIPEGPSGEAAKAVYQMVAPKSNAGYRTQAIGWLGDIEQPIEGADRDQLVQTLQAIYGEN</sequence>
<keyword evidence="2" id="KW-1133">Transmembrane helix</keyword>
<comment type="caution">
    <text evidence="3">The sequence shown here is derived from an EMBL/GenBank/DDBJ whole genome shotgun (WGS) entry which is preliminary data.</text>
</comment>
<dbReference type="Proteomes" id="UP000322699">
    <property type="component" value="Unassembled WGS sequence"/>
</dbReference>
<feature type="compositionally biased region" description="Low complexity" evidence="1">
    <location>
        <begin position="316"/>
        <end position="329"/>
    </location>
</feature>
<evidence type="ECO:0000256" key="1">
    <source>
        <dbReference type="SAM" id="MobiDB-lite"/>
    </source>
</evidence>
<dbReference type="AlphaFoldDB" id="A0A5B1CKC0"/>
<keyword evidence="2" id="KW-0812">Transmembrane</keyword>
<reference evidence="3 4" key="1">
    <citation type="submission" date="2019-08" db="EMBL/GenBank/DDBJ databases">
        <title>Deep-cultivation of Planctomycetes and their phenomic and genomic characterization uncovers novel biology.</title>
        <authorList>
            <person name="Wiegand S."/>
            <person name="Jogler M."/>
            <person name="Boedeker C."/>
            <person name="Pinto D."/>
            <person name="Vollmers J."/>
            <person name="Rivas-Marin E."/>
            <person name="Kohn T."/>
            <person name="Peeters S.H."/>
            <person name="Heuer A."/>
            <person name="Rast P."/>
            <person name="Oberbeckmann S."/>
            <person name="Bunk B."/>
            <person name="Jeske O."/>
            <person name="Meyerdierks A."/>
            <person name="Storesund J.E."/>
            <person name="Kallscheuer N."/>
            <person name="Luecker S."/>
            <person name="Lage O.M."/>
            <person name="Pohl T."/>
            <person name="Merkel B.J."/>
            <person name="Hornburger P."/>
            <person name="Mueller R.-W."/>
            <person name="Bruemmer F."/>
            <person name="Labrenz M."/>
            <person name="Spormann A.M."/>
            <person name="Op Den Camp H."/>
            <person name="Overmann J."/>
            <person name="Amann R."/>
            <person name="Jetten M.S.M."/>
            <person name="Mascher T."/>
            <person name="Medema M.H."/>
            <person name="Devos D.P."/>
            <person name="Kaster A.-K."/>
            <person name="Ovreas L."/>
            <person name="Rohde M."/>
            <person name="Galperin M.Y."/>
            <person name="Jogler C."/>
        </authorList>
    </citation>
    <scope>NUCLEOTIDE SEQUENCE [LARGE SCALE GENOMIC DNA]</scope>
    <source>
        <strain evidence="3 4">LF1</strain>
    </source>
</reference>
<evidence type="ECO:0000256" key="2">
    <source>
        <dbReference type="SAM" id="Phobius"/>
    </source>
</evidence>
<feature type="compositionally biased region" description="Pro residues" evidence="1">
    <location>
        <begin position="127"/>
        <end position="136"/>
    </location>
</feature>
<feature type="region of interest" description="Disordered" evidence="1">
    <location>
        <begin position="86"/>
        <end position="232"/>
    </location>
</feature>
<feature type="compositionally biased region" description="Low complexity" evidence="1">
    <location>
        <begin position="292"/>
        <end position="304"/>
    </location>
</feature>
<name>A0A5B1CKC0_9BACT</name>
<feature type="compositionally biased region" description="Polar residues" evidence="1">
    <location>
        <begin position="274"/>
        <end position="289"/>
    </location>
</feature>
<protein>
    <submittedName>
        <fullName evidence="3">Uncharacterized protein</fullName>
    </submittedName>
</protein>
<proteinExistence type="predicted"/>
<organism evidence="3 4">
    <name type="scientific">Rubripirellula obstinata</name>
    <dbReference type="NCBI Taxonomy" id="406547"/>
    <lineage>
        <taxon>Bacteria</taxon>
        <taxon>Pseudomonadati</taxon>
        <taxon>Planctomycetota</taxon>
        <taxon>Planctomycetia</taxon>
        <taxon>Pirellulales</taxon>
        <taxon>Pirellulaceae</taxon>
        <taxon>Rubripirellula</taxon>
    </lineage>
</organism>
<accession>A0A5B1CKC0</accession>
<dbReference type="EMBL" id="VRLW01000001">
    <property type="protein sequence ID" value="KAA1261657.1"/>
    <property type="molecule type" value="Genomic_DNA"/>
</dbReference>
<evidence type="ECO:0000313" key="4">
    <source>
        <dbReference type="Proteomes" id="UP000322699"/>
    </source>
</evidence>
<keyword evidence="2" id="KW-0472">Membrane</keyword>
<keyword evidence="4" id="KW-1185">Reference proteome</keyword>
<evidence type="ECO:0000313" key="3">
    <source>
        <dbReference type="EMBL" id="KAA1261657.1"/>
    </source>
</evidence>